<organism evidence="11 12">
    <name type="scientific">Pseudoglutamicibacter cumminsii</name>
    <dbReference type="NCBI Taxonomy" id="156979"/>
    <lineage>
        <taxon>Bacteria</taxon>
        <taxon>Bacillati</taxon>
        <taxon>Actinomycetota</taxon>
        <taxon>Actinomycetes</taxon>
        <taxon>Micrococcales</taxon>
        <taxon>Micrococcaceae</taxon>
        <taxon>Pseudoglutamicibacter</taxon>
    </lineage>
</organism>
<keyword evidence="7" id="KW-0131">Cell cycle</keyword>
<evidence type="ECO:0000256" key="1">
    <source>
        <dbReference type="ARBA" id="ARBA00004496"/>
    </source>
</evidence>
<evidence type="ECO:0000256" key="2">
    <source>
        <dbReference type="ARBA" id="ARBA00009008"/>
    </source>
</evidence>
<keyword evidence="6 9" id="KW-0175">Coiled coil</keyword>
<dbReference type="RefSeq" id="WP_285327162.1">
    <property type="nucleotide sequence ID" value="NZ_JASODW010000001.1"/>
</dbReference>
<evidence type="ECO:0000256" key="5">
    <source>
        <dbReference type="ARBA" id="ARBA00022618"/>
    </source>
</evidence>
<evidence type="ECO:0000256" key="6">
    <source>
        <dbReference type="ARBA" id="ARBA00023054"/>
    </source>
</evidence>
<evidence type="ECO:0000256" key="4">
    <source>
        <dbReference type="ARBA" id="ARBA00022490"/>
    </source>
</evidence>
<dbReference type="NCBIfam" id="TIGR03544">
    <property type="entry name" value="DivI1A_domain"/>
    <property type="match status" value="1"/>
</dbReference>
<feature type="region of interest" description="Disordered" evidence="10">
    <location>
        <begin position="60"/>
        <end position="104"/>
    </location>
</feature>
<comment type="similarity">
    <text evidence="2">Belongs to the DivIVA family.</text>
</comment>
<dbReference type="PANTHER" id="PTHR35794">
    <property type="entry name" value="CELL DIVISION PROTEIN DIVIVA"/>
    <property type="match status" value="1"/>
</dbReference>
<evidence type="ECO:0000256" key="9">
    <source>
        <dbReference type="SAM" id="Coils"/>
    </source>
</evidence>
<comment type="subcellular location">
    <subcellularLocation>
        <location evidence="1">Cytoplasm</location>
    </subcellularLocation>
</comment>
<feature type="compositionally biased region" description="Acidic residues" evidence="10">
    <location>
        <begin position="72"/>
        <end position="90"/>
    </location>
</feature>
<feature type="compositionally biased region" description="Low complexity" evidence="10">
    <location>
        <begin position="91"/>
        <end position="104"/>
    </location>
</feature>
<evidence type="ECO:0000256" key="7">
    <source>
        <dbReference type="ARBA" id="ARBA00023306"/>
    </source>
</evidence>
<dbReference type="GO" id="GO:0005737">
    <property type="term" value="C:cytoplasm"/>
    <property type="evidence" value="ECO:0007669"/>
    <property type="project" value="UniProtKB-SubCell"/>
</dbReference>
<keyword evidence="4" id="KW-0963">Cytoplasm</keyword>
<name>A0AAP4C6I8_9MICC</name>
<evidence type="ECO:0000256" key="3">
    <source>
        <dbReference type="ARBA" id="ARBA00018787"/>
    </source>
</evidence>
<evidence type="ECO:0000313" key="11">
    <source>
        <dbReference type="EMBL" id="MDK6274477.1"/>
    </source>
</evidence>
<dbReference type="InterPro" id="IPR019933">
    <property type="entry name" value="DivIVA_domain"/>
</dbReference>
<feature type="coiled-coil region" evidence="9">
    <location>
        <begin position="31"/>
        <end position="58"/>
    </location>
</feature>
<sequence length="238" mass="26031">MALTPDDVVNKRFQPTKFREGYDQDEVDDFLDEVVEELRRLNDENAELRRQLAECQEGNVVPAPVSATSETAEAEVEAPEAETPEVEETVEAAPVEETPEVEQPAVPVAAAAETSAPVAPAASTGSADQAAGVLQMAQRLHDEYVTQGANERDRIISEAQAKAQSLVSDAEAAAKKTTEDAEDTKRRTLDDLAEKKTKLEGEIEDLKSFETSYRERLRTYIADQLSDLDGQTPVAEQI</sequence>
<feature type="region of interest" description="Disordered" evidence="10">
    <location>
        <begin position="166"/>
        <end position="186"/>
    </location>
</feature>
<dbReference type="AlphaFoldDB" id="A0AAP4C6I8"/>
<dbReference type="EMBL" id="JASODW010000001">
    <property type="protein sequence ID" value="MDK6274477.1"/>
    <property type="molecule type" value="Genomic_DNA"/>
</dbReference>
<reference evidence="11" key="1">
    <citation type="submission" date="2023-05" db="EMBL/GenBank/DDBJ databases">
        <title>Cataloging the Phylogenetic Diversity of Human Bladder Bacteria.</title>
        <authorList>
            <person name="Du J."/>
        </authorList>
    </citation>
    <scope>NUCLEOTIDE SEQUENCE</scope>
    <source>
        <strain evidence="11">UMB9978</strain>
    </source>
</reference>
<dbReference type="GO" id="GO:0051301">
    <property type="term" value="P:cell division"/>
    <property type="evidence" value="ECO:0007669"/>
    <property type="project" value="UniProtKB-KW"/>
</dbReference>
<evidence type="ECO:0000256" key="8">
    <source>
        <dbReference type="ARBA" id="ARBA00031737"/>
    </source>
</evidence>
<feature type="compositionally biased region" description="Basic and acidic residues" evidence="10">
    <location>
        <begin position="172"/>
        <end position="186"/>
    </location>
</feature>
<evidence type="ECO:0000256" key="10">
    <source>
        <dbReference type="SAM" id="MobiDB-lite"/>
    </source>
</evidence>
<gene>
    <name evidence="11" type="ORF">QP116_01750</name>
</gene>
<dbReference type="InterPro" id="IPR007793">
    <property type="entry name" value="DivIVA_fam"/>
</dbReference>
<dbReference type="Proteomes" id="UP001240483">
    <property type="component" value="Unassembled WGS sequence"/>
</dbReference>
<protein>
    <recommendedName>
        <fullName evidence="3">Cell wall synthesis protein Wag31</fullName>
    </recommendedName>
    <alternativeName>
        <fullName evidence="8">Antigen 84</fullName>
    </alternativeName>
</protein>
<dbReference type="Pfam" id="PF05103">
    <property type="entry name" value="DivIVA"/>
    <property type="match status" value="1"/>
</dbReference>
<dbReference type="SUPFAM" id="SSF47162">
    <property type="entry name" value="Apolipoprotein"/>
    <property type="match status" value="1"/>
</dbReference>
<evidence type="ECO:0000313" key="12">
    <source>
        <dbReference type="Proteomes" id="UP001240483"/>
    </source>
</evidence>
<comment type="caution">
    <text evidence="11">The sequence shown here is derived from an EMBL/GenBank/DDBJ whole genome shotgun (WGS) entry which is preliminary data.</text>
</comment>
<dbReference type="PANTHER" id="PTHR35794:SF2">
    <property type="entry name" value="CELL DIVISION PROTEIN DIVIVA"/>
    <property type="match status" value="1"/>
</dbReference>
<dbReference type="Gene3D" id="6.10.250.660">
    <property type="match status" value="1"/>
</dbReference>
<accession>A0AAP4C6I8</accession>
<keyword evidence="5" id="KW-0132">Cell division</keyword>
<proteinExistence type="inferred from homology"/>